<dbReference type="InterPro" id="IPR000994">
    <property type="entry name" value="Pept_M24"/>
</dbReference>
<dbReference type="Gene3D" id="3.90.230.10">
    <property type="entry name" value="Creatinase/methionine aminopeptidase superfamily"/>
    <property type="match status" value="1"/>
</dbReference>
<dbReference type="RefSeq" id="XP_030851183.1">
    <property type="nucleotide sequence ID" value="XM_030995323.1"/>
</dbReference>
<sequence>MFGRLVNRCVSGVVRRQPVVGTRRQVVPLMSQCSNSASYHSKITTISSSSEMPKLMTYENGERAQPTFPRAEMQRRVNALRSHMLDQGIEGVLLTSMHNIKYFSDYLYCSVGRPYGLVITMDKVVNIAALVDSGQAWRRSPVSDDVVIYTDWHRDNFWSAVRHLLGNASGKIGAEFDHIPHGGKLKLEQAVSRDDTVDVGIPIMQMRIIKSPEEIALVTEGARIADLGAEAVASVSVEGAMEYEIAQHATTVMMREVAKSFPDSEIRDTWSWVQSGPINSDGAHNATTTRQLIKGDGIVLNVFPMIAGYFSALERTLFLNHVPSDRHLEVWQVNCDVHRRGMELIKPGVKCCDVALELNEMYREKNLLQYKSFGYGHSFGVLSHYYGREAALELREDIETVIQPGMVLSMEPHLTIPDGQPGAGGYREHDIMVVTEEGAASITGFPYGPEHNIIHQ</sequence>
<dbReference type="GeneID" id="105440207"/>
<dbReference type="InterPro" id="IPR029149">
    <property type="entry name" value="Creatin/AminoP/Spt16_N"/>
</dbReference>
<dbReference type="GO" id="GO:0006508">
    <property type="term" value="P:proteolysis"/>
    <property type="evidence" value="ECO:0000318"/>
    <property type="project" value="GO_Central"/>
</dbReference>
<dbReference type="InterPro" id="IPR050659">
    <property type="entry name" value="Peptidase_M24B"/>
</dbReference>
<dbReference type="InParanoid" id="A0A7M7PGY4"/>
<evidence type="ECO:0008006" key="5">
    <source>
        <dbReference type="Google" id="ProtNLM"/>
    </source>
</evidence>
<dbReference type="EnsemblMetazoa" id="XM_030995323">
    <property type="protein sequence ID" value="XP_030851183"/>
    <property type="gene ID" value="LOC105440207"/>
</dbReference>
<dbReference type="Pfam" id="PF00557">
    <property type="entry name" value="Peptidase_M24"/>
    <property type="match status" value="1"/>
</dbReference>
<dbReference type="AlphaFoldDB" id="A0A7M7PGY4"/>
<dbReference type="InterPro" id="IPR000587">
    <property type="entry name" value="Creatinase_N"/>
</dbReference>
<dbReference type="Proteomes" id="UP000007110">
    <property type="component" value="Unassembled WGS sequence"/>
</dbReference>
<name>A0A7M7PGY4_STRPU</name>
<dbReference type="PANTHER" id="PTHR46112">
    <property type="entry name" value="AMINOPEPTIDASE"/>
    <property type="match status" value="1"/>
</dbReference>
<protein>
    <recommendedName>
        <fullName evidence="5">Creatinase</fullName>
    </recommendedName>
</protein>
<dbReference type="SUPFAM" id="SSF55920">
    <property type="entry name" value="Creatinase/aminopeptidase"/>
    <property type="match status" value="1"/>
</dbReference>
<dbReference type="GO" id="GO:0070006">
    <property type="term" value="F:metalloaminopeptidase activity"/>
    <property type="evidence" value="ECO:0000318"/>
    <property type="project" value="GO_Central"/>
</dbReference>
<proteinExistence type="predicted"/>
<evidence type="ECO:0000259" key="1">
    <source>
        <dbReference type="Pfam" id="PF00557"/>
    </source>
</evidence>
<organism evidence="3 4">
    <name type="scientific">Strongylocentrotus purpuratus</name>
    <name type="common">Purple sea urchin</name>
    <dbReference type="NCBI Taxonomy" id="7668"/>
    <lineage>
        <taxon>Eukaryota</taxon>
        <taxon>Metazoa</taxon>
        <taxon>Echinodermata</taxon>
        <taxon>Eleutherozoa</taxon>
        <taxon>Echinozoa</taxon>
        <taxon>Echinoidea</taxon>
        <taxon>Euechinoidea</taxon>
        <taxon>Echinacea</taxon>
        <taxon>Camarodonta</taxon>
        <taxon>Echinidea</taxon>
        <taxon>Strongylocentrotidae</taxon>
        <taxon>Strongylocentrotus</taxon>
    </lineage>
</organism>
<feature type="domain" description="Peptidase M24" evidence="1">
    <location>
        <begin position="218"/>
        <end position="436"/>
    </location>
</feature>
<feature type="domain" description="Creatinase N-terminal" evidence="2">
    <location>
        <begin position="76"/>
        <end position="209"/>
    </location>
</feature>
<reference evidence="4" key="1">
    <citation type="submission" date="2015-02" db="EMBL/GenBank/DDBJ databases">
        <title>Genome sequencing for Strongylocentrotus purpuratus.</title>
        <authorList>
            <person name="Murali S."/>
            <person name="Liu Y."/>
            <person name="Vee V."/>
            <person name="English A."/>
            <person name="Wang M."/>
            <person name="Skinner E."/>
            <person name="Han Y."/>
            <person name="Muzny D.M."/>
            <person name="Worley K.C."/>
            <person name="Gibbs R.A."/>
        </authorList>
    </citation>
    <scope>NUCLEOTIDE SEQUENCE</scope>
</reference>
<dbReference type="KEGG" id="spu:105440207"/>
<evidence type="ECO:0000259" key="2">
    <source>
        <dbReference type="Pfam" id="PF01321"/>
    </source>
</evidence>
<dbReference type="OrthoDB" id="4215474at2759"/>
<dbReference type="PANTHER" id="PTHR46112:SF2">
    <property type="entry name" value="XAA-PRO AMINOPEPTIDASE P-RELATED"/>
    <property type="match status" value="1"/>
</dbReference>
<evidence type="ECO:0000313" key="4">
    <source>
        <dbReference type="Proteomes" id="UP000007110"/>
    </source>
</evidence>
<dbReference type="Pfam" id="PF01321">
    <property type="entry name" value="Creatinase_N"/>
    <property type="match status" value="1"/>
</dbReference>
<reference evidence="3" key="2">
    <citation type="submission" date="2021-01" db="UniProtKB">
        <authorList>
            <consortium name="EnsemblMetazoa"/>
        </authorList>
    </citation>
    <scope>IDENTIFICATION</scope>
</reference>
<dbReference type="OMA" id="HEPPWVE"/>
<dbReference type="InterPro" id="IPR036005">
    <property type="entry name" value="Creatinase/aminopeptidase-like"/>
</dbReference>
<dbReference type="SUPFAM" id="SSF53092">
    <property type="entry name" value="Creatinase/prolidase N-terminal domain"/>
    <property type="match status" value="1"/>
</dbReference>
<dbReference type="Gene3D" id="3.40.350.10">
    <property type="entry name" value="Creatinase/prolidase N-terminal domain"/>
    <property type="match status" value="1"/>
</dbReference>
<evidence type="ECO:0000313" key="3">
    <source>
        <dbReference type="EnsemblMetazoa" id="XP_030851183"/>
    </source>
</evidence>
<keyword evidence="4" id="KW-1185">Reference proteome</keyword>
<accession>A0A7M7PGY4</accession>